<feature type="compositionally biased region" description="Low complexity" evidence="1">
    <location>
        <begin position="348"/>
        <end position="382"/>
    </location>
</feature>
<feature type="compositionally biased region" description="Basic residues" evidence="1">
    <location>
        <begin position="677"/>
        <end position="687"/>
    </location>
</feature>
<feature type="compositionally biased region" description="Basic and acidic residues" evidence="1">
    <location>
        <begin position="408"/>
        <end position="432"/>
    </location>
</feature>
<feature type="compositionally biased region" description="Gly residues" evidence="1">
    <location>
        <begin position="433"/>
        <end position="466"/>
    </location>
</feature>
<organism evidence="2 3">
    <name type="scientific">Mycena metata</name>
    <dbReference type="NCBI Taxonomy" id="1033252"/>
    <lineage>
        <taxon>Eukaryota</taxon>
        <taxon>Fungi</taxon>
        <taxon>Dikarya</taxon>
        <taxon>Basidiomycota</taxon>
        <taxon>Agaricomycotina</taxon>
        <taxon>Agaricomycetes</taxon>
        <taxon>Agaricomycetidae</taxon>
        <taxon>Agaricales</taxon>
        <taxon>Marasmiineae</taxon>
        <taxon>Mycenaceae</taxon>
        <taxon>Mycena</taxon>
    </lineage>
</organism>
<protein>
    <submittedName>
        <fullName evidence="2">Uncharacterized protein</fullName>
    </submittedName>
</protein>
<dbReference type="AlphaFoldDB" id="A0AAD7GWX5"/>
<comment type="caution">
    <text evidence="2">The sequence shown here is derived from an EMBL/GenBank/DDBJ whole genome shotgun (WGS) entry which is preliminary data.</text>
</comment>
<accession>A0AAD7GWX5</accession>
<dbReference type="Proteomes" id="UP001215598">
    <property type="component" value="Unassembled WGS sequence"/>
</dbReference>
<gene>
    <name evidence="2" type="ORF">B0H16DRAFT_1746636</name>
</gene>
<evidence type="ECO:0000313" key="3">
    <source>
        <dbReference type="Proteomes" id="UP001215598"/>
    </source>
</evidence>
<keyword evidence="3" id="KW-1185">Reference proteome</keyword>
<feature type="compositionally biased region" description="Pro residues" evidence="1">
    <location>
        <begin position="1"/>
        <end position="11"/>
    </location>
</feature>
<feature type="region of interest" description="Disordered" evidence="1">
    <location>
        <begin position="1"/>
        <end position="95"/>
    </location>
</feature>
<dbReference type="EMBL" id="JARKIB010000448">
    <property type="protein sequence ID" value="KAJ7707077.1"/>
    <property type="molecule type" value="Genomic_DNA"/>
</dbReference>
<feature type="compositionally biased region" description="Pro residues" evidence="1">
    <location>
        <begin position="25"/>
        <end position="43"/>
    </location>
</feature>
<reference evidence="2" key="1">
    <citation type="submission" date="2023-03" db="EMBL/GenBank/DDBJ databases">
        <title>Massive genome expansion in bonnet fungi (Mycena s.s.) driven by repeated elements and novel gene families across ecological guilds.</title>
        <authorList>
            <consortium name="Lawrence Berkeley National Laboratory"/>
            <person name="Harder C.B."/>
            <person name="Miyauchi S."/>
            <person name="Viragh M."/>
            <person name="Kuo A."/>
            <person name="Thoen E."/>
            <person name="Andreopoulos B."/>
            <person name="Lu D."/>
            <person name="Skrede I."/>
            <person name="Drula E."/>
            <person name="Henrissat B."/>
            <person name="Morin E."/>
            <person name="Kohler A."/>
            <person name="Barry K."/>
            <person name="LaButti K."/>
            <person name="Morin E."/>
            <person name="Salamov A."/>
            <person name="Lipzen A."/>
            <person name="Mereny Z."/>
            <person name="Hegedus B."/>
            <person name="Baldrian P."/>
            <person name="Stursova M."/>
            <person name="Weitz H."/>
            <person name="Taylor A."/>
            <person name="Grigoriev I.V."/>
            <person name="Nagy L.G."/>
            <person name="Martin F."/>
            <person name="Kauserud H."/>
        </authorList>
    </citation>
    <scope>NUCLEOTIDE SEQUENCE</scope>
    <source>
        <strain evidence="2">CBHHK182m</strain>
    </source>
</reference>
<sequence>MPPTNTPPGSPPARFSVPPGADDAPPAPPTTTNPTADAPPPNTNPAADAPEEEGLQTIPAGPHGVAVVELKKGKVARPRHKKGEEEDAPGKESWVFAGGDKNATRVFYTKMAQLYVAKYGYALCDHEDLAVDIEDPPDEVANVVVNEKASAEDATLAAFHKTLRGRIGEWYRRKYSGLLKKEKAAFQNLFTGALDNAPPKPQRGQLIHCYSRHCYEAHIKPRTRECWEEETTEFQEEIRVIWEKEYKANVKGWEASLSDSPTQTPEEMALTLDNGAYYLQPFIDAVQERFGIVHAGTTKGIAAMKWPQWDKGAFQEVETRMVEFARECFSETECRARAVKRPASNAQGSTSEGSGSGMMTPGASSSGRRAAASSGDAARAAATNSPSGDAALAATGERGGSAVAGAEGPRREDGSVGGEDKSGGGNGAKDDTGSGGSGSSDGSGGAGEGGEGGGGGEVDENGGGNGEVDLAALAAQKRIDELWSRDDRGEWTGELGRAHAVFSRGRNWGLQWARVVSAFFDFESAHDYSEQNVQVDVALRPRAVAEWLMRARQWDRTMVLGNIGNEGEDGTWVDNWWKWWVSLQPAERVPHHNIFHYNAWVRALEEVTWTLEELKKSGCITGDKVGIKRKRAQRKRGEEEEGGAPKKLRRSVRQEQGPVDEGRRSRGAPTAENPKAAKGKTVKGKRR</sequence>
<name>A0AAD7GWX5_9AGAR</name>
<evidence type="ECO:0000256" key="1">
    <source>
        <dbReference type="SAM" id="MobiDB-lite"/>
    </source>
</evidence>
<proteinExistence type="predicted"/>
<feature type="region of interest" description="Disordered" evidence="1">
    <location>
        <begin position="338"/>
        <end position="466"/>
    </location>
</feature>
<evidence type="ECO:0000313" key="2">
    <source>
        <dbReference type="EMBL" id="KAJ7707077.1"/>
    </source>
</evidence>
<feature type="region of interest" description="Disordered" evidence="1">
    <location>
        <begin position="627"/>
        <end position="687"/>
    </location>
</feature>